<evidence type="ECO:0000313" key="1">
    <source>
        <dbReference type="EMBL" id="PXW51925.1"/>
    </source>
</evidence>
<keyword evidence="2" id="KW-1185">Reference proteome</keyword>
<protein>
    <recommendedName>
        <fullName evidence="3">LysR substrate binding domain-containing protein</fullName>
    </recommendedName>
</protein>
<gene>
    <name evidence="1" type="ORF">C7450_11880</name>
</gene>
<evidence type="ECO:0008006" key="3">
    <source>
        <dbReference type="Google" id="ProtNLM"/>
    </source>
</evidence>
<sequence length="91" mass="9814">MPKRAEINATIALDLVSQGLGFTVYSYCGLHDHLVAGKISAAPITGFDIEWMLASSKDRPLTQAIKIFEGMLREQAAHAIGSGDWRTAVLA</sequence>
<organism evidence="1 2">
    <name type="scientific">Chelatococcus asaccharovorans</name>
    <dbReference type="NCBI Taxonomy" id="28210"/>
    <lineage>
        <taxon>Bacteria</taxon>
        <taxon>Pseudomonadati</taxon>
        <taxon>Pseudomonadota</taxon>
        <taxon>Alphaproteobacteria</taxon>
        <taxon>Hyphomicrobiales</taxon>
        <taxon>Chelatococcaceae</taxon>
        <taxon>Chelatococcus</taxon>
    </lineage>
</organism>
<dbReference type="AlphaFoldDB" id="A0A2V3TUM7"/>
<dbReference type="EMBL" id="QJJK01000018">
    <property type="protein sequence ID" value="PXW51925.1"/>
    <property type="molecule type" value="Genomic_DNA"/>
</dbReference>
<dbReference type="SUPFAM" id="SSF53850">
    <property type="entry name" value="Periplasmic binding protein-like II"/>
    <property type="match status" value="1"/>
</dbReference>
<comment type="caution">
    <text evidence="1">The sequence shown here is derived from an EMBL/GenBank/DDBJ whole genome shotgun (WGS) entry which is preliminary data.</text>
</comment>
<accession>A0A2V3TUM7</accession>
<name>A0A2V3TUM7_9HYPH</name>
<dbReference type="Proteomes" id="UP000248021">
    <property type="component" value="Unassembled WGS sequence"/>
</dbReference>
<reference evidence="1 2" key="1">
    <citation type="submission" date="2018-05" db="EMBL/GenBank/DDBJ databases">
        <title>Genomic Encyclopedia of Type Strains, Phase IV (KMG-IV): sequencing the most valuable type-strain genomes for metagenomic binning, comparative biology and taxonomic classification.</title>
        <authorList>
            <person name="Goeker M."/>
        </authorList>
    </citation>
    <scope>NUCLEOTIDE SEQUENCE [LARGE SCALE GENOMIC DNA]</scope>
    <source>
        <strain evidence="1 2">DSM 6462</strain>
    </source>
</reference>
<proteinExistence type="predicted"/>
<evidence type="ECO:0000313" key="2">
    <source>
        <dbReference type="Proteomes" id="UP000248021"/>
    </source>
</evidence>